<dbReference type="PATRIC" id="fig|65700.7.peg.4661"/>
<dbReference type="RefSeq" id="WP_016191184.1">
    <property type="nucleotide sequence ID" value="NZ_CP089932.1"/>
</dbReference>
<dbReference type="EMBL" id="JXNU01000003">
    <property type="protein sequence ID" value="KKF37005.1"/>
    <property type="molecule type" value="Genomic_DNA"/>
</dbReference>
<dbReference type="AlphaFoldDB" id="A0A0M2KCB8"/>
<dbReference type="InterPro" id="IPR056914">
    <property type="entry name" value="Gp53-like"/>
</dbReference>
<proteinExistence type="predicted"/>
<evidence type="ECO:0000313" key="2">
    <source>
        <dbReference type="Proteomes" id="UP000033924"/>
    </source>
</evidence>
<reference evidence="1 2" key="1">
    <citation type="submission" date="2015-01" db="EMBL/GenBank/DDBJ databases">
        <title>Erwinia tracheiphila.</title>
        <authorList>
            <person name="Shapiro L.R."/>
        </authorList>
    </citation>
    <scope>NUCLEOTIDE SEQUENCE [LARGE SCALE GENOMIC DNA]</scope>
    <source>
        <strain evidence="1 2">BuffGH</strain>
    </source>
</reference>
<comment type="caution">
    <text evidence="1">The sequence shown here is derived from an EMBL/GenBank/DDBJ whole genome shotgun (WGS) entry which is preliminary data.</text>
</comment>
<accession>A0A0M2KCB8</accession>
<dbReference type="Proteomes" id="UP000033924">
    <property type="component" value="Unassembled WGS sequence"/>
</dbReference>
<dbReference type="STRING" id="65700.SY86_18750"/>
<name>A0A0M2KCB8_9GAMM</name>
<protein>
    <submittedName>
        <fullName evidence="1">Uncharacterized protein</fullName>
    </submittedName>
</protein>
<keyword evidence="2" id="KW-1185">Reference proteome</keyword>
<evidence type="ECO:0000313" key="1">
    <source>
        <dbReference type="EMBL" id="KKF37005.1"/>
    </source>
</evidence>
<dbReference type="Pfam" id="PF23982">
    <property type="entry name" value="XM1_gp53_minor_capsid"/>
    <property type="match status" value="1"/>
</dbReference>
<sequence>MSFQKNVKLYSGVGQAGAPASNSPIIAAAGGPGAFQAGANGLIMTRFAWRNSTNPKLLDNTGTGSPVGFIYNNANATIGYLQANSMTIPAYREASPVVGGDFWALATTVATVGQKVFAVLATGLLATGAAGATIDGAVETDWYVASPAAIGDLLIISTWSKA</sequence>
<gene>
    <name evidence="1" type="ORF">SY86_18750</name>
</gene>
<organism evidence="1 2">
    <name type="scientific">Erwinia tracheiphila</name>
    <dbReference type="NCBI Taxonomy" id="65700"/>
    <lineage>
        <taxon>Bacteria</taxon>
        <taxon>Pseudomonadati</taxon>
        <taxon>Pseudomonadota</taxon>
        <taxon>Gammaproteobacteria</taxon>
        <taxon>Enterobacterales</taxon>
        <taxon>Erwiniaceae</taxon>
        <taxon>Erwinia</taxon>
    </lineage>
</organism>